<keyword evidence="2" id="KW-1185">Reference proteome</keyword>
<sequence>MITRDTLAATTVERQELALAVLRSLMDDGLMARVYDLFVARYDDLGTWAFAVWLKLTEAGKHTAKELANKTRWSLAEHAARDGFDGVELGLTADWRRGELDDRIAAIVCAAIQSATSHGHNSHMCRCTGRHPICPALSDNYLTCGVVPKLVVAVRVSRWR</sequence>
<dbReference type="AlphaFoldDB" id="A0A1X2CJQ6"/>
<protein>
    <submittedName>
        <fullName evidence="1">Uncharacterized protein</fullName>
    </submittedName>
</protein>
<evidence type="ECO:0000313" key="2">
    <source>
        <dbReference type="Proteomes" id="UP000193087"/>
    </source>
</evidence>
<evidence type="ECO:0000313" key="1">
    <source>
        <dbReference type="EMBL" id="ORW76157.1"/>
    </source>
</evidence>
<accession>A0A1X2CJQ6</accession>
<reference evidence="1 2" key="1">
    <citation type="submission" date="2016-01" db="EMBL/GenBank/DDBJ databases">
        <title>The new phylogeny of the genus Mycobacterium.</title>
        <authorList>
            <person name="Tarcisio F."/>
            <person name="Conor M."/>
            <person name="Antonella G."/>
            <person name="Elisabetta G."/>
            <person name="Giulia F.S."/>
            <person name="Sara T."/>
            <person name="Anna F."/>
            <person name="Clotilde B."/>
            <person name="Roberto B."/>
            <person name="Veronica D.S."/>
            <person name="Fabio R."/>
            <person name="Monica P."/>
            <person name="Olivier J."/>
            <person name="Enrico T."/>
            <person name="Nicola S."/>
        </authorList>
    </citation>
    <scope>NUCLEOTIDE SEQUENCE [LARGE SCALE GENOMIC DNA]</scope>
    <source>
        <strain evidence="1 2">DSM 45176</strain>
    </source>
</reference>
<dbReference type="Proteomes" id="UP000193087">
    <property type="component" value="Unassembled WGS sequence"/>
</dbReference>
<dbReference type="GeneID" id="93493348"/>
<comment type="caution">
    <text evidence="1">The sequence shown here is derived from an EMBL/GenBank/DDBJ whole genome shotgun (WGS) entry which is preliminary data.</text>
</comment>
<proteinExistence type="predicted"/>
<dbReference type="RefSeq" id="WP_169726326.1">
    <property type="nucleotide sequence ID" value="NZ_CAJMWJ010000001.1"/>
</dbReference>
<dbReference type="STRING" id="486698.AWC22_21785"/>
<name>A0A1X2CJQ6_9MYCO</name>
<gene>
    <name evidence="1" type="ORF">AWC22_21785</name>
</gene>
<organism evidence="1 2">
    <name type="scientific">Mycobacterium riyadhense</name>
    <dbReference type="NCBI Taxonomy" id="486698"/>
    <lineage>
        <taxon>Bacteria</taxon>
        <taxon>Bacillati</taxon>
        <taxon>Actinomycetota</taxon>
        <taxon>Actinomycetes</taxon>
        <taxon>Mycobacteriales</taxon>
        <taxon>Mycobacteriaceae</taxon>
        <taxon>Mycobacterium</taxon>
    </lineage>
</organism>
<dbReference type="EMBL" id="LQPQ01000103">
    <property type="protein sequence ID" value="ORW76157.1"/>
    <property type="molecule type" value="Genomic_DNA"/>
</dbReference>